<dbReference type="SUPFAM" id="SSF109604">
    <property type="entry name" value="HD-domain/PDEase-like"/>
    <property type="match status" value="1"/>
</dbReference>
<dbReference type="InterPro" id="IPR050135">
    <property type="entry name" value="dGTPase-like"/>
</dbReference>
<proteinExistence type="predicted"/>
<dbReference type="PANTHER" id="PTHR11373:SF4">
    <property type="entry name" value="DEOXYNUCLEOSIDE TRIPHOSPHATE TRIPHOSPHOHYDROLASE SAMHD1"/>
    <property type="match status" value="1"/>
</dbReference>
<protein>
    <submittedName>
        <fullName evidence="2">Uncharacterized protein</fullName>
    </submittedName>
</protein>
<sequence length="248" mass="28527">MTARIYRHVNYGFNWIAFSEKHLCNVRQIFETRKRLYNIVCYHRMKEIIDDTVKEALKLAGPYMYFENSAGKLFSMMKCPSDTDAYLQLNDNIFNTILHSKQKELEPAKNLLKTVVTRRVPKIIAKFDSLKAEQEPANIASSLITVLSKITLESCNKSYFKVIAETYHAGKGNVNPIPKVLFYPRNKDSEAFVYSADHGLESMSTIFIYVPYECSDDDAKYAFGVLKNFAEKRTIVSPINMFKPSLKV</sequence>
<reference evidence="2" key="1">
    <citation type="submission" date="2022-11" db="UniProtKB">
        <authorList>
            <consortium name="WormBaseParasite"/>
        </authorList>
    </citation>
    <scope>IDENTIFICATION</scope>
</reference>
<evidence type="ECO:0000313" key="1">
    <source>
        <dbReference type="Proteomes" id="UP000887578"/>
    </source>
</evidence>
<organism evidence="1 2">
    <name type="scientific">Panagrolaimus davidi</name>
    <dbReference type="NCBI Taxonomy" id="227884"/>
    <lineage>
        <taxon>Eukaryota</taxon>
        <taxon>Metazoa</taxon>
        <taxon>Ecdysozoa</taxon>
        <taxon>Nematoda</taxon>
        <taxon>Chromadorea</taxon>
        <taxon>Rhabditida</taxon>
        <taxon>Tylenchina</taxon>
        <taxon>Panagrolaimomorpha</taxon>
        <taxon>Panagrolaimoidea</taxon>
        <taxon>Panagrolaimidae</taxon>
        <taxon>Panagrolaimus</taxon>
    </lineage>
</organism>
<keyword evidence="1" id="KW-1185">Reference proteome</keyword>
<dbReference type="Proteomes" id="UP000887578">
    <property type="component" value="Unplaced"/>
</dbReference>
<evidence type="ECO:0000313" key="2">
    <source>
        <dbReference type="WBParaSite" id="PDA_v2.g25351.t1"/>
    </source>
</evidence>
<dbReference type="GO" id="GO:0008832">
    <property type="term" value="F:dGTPase activity"/>
    <property type="evidence" value="ECO:0007669"/>
    <property type="project" value="TreeGrafter"/>
</dbReference>
<dbReference type="Gene3D" id="1.10.3210.10">
    <property type="entry name" value="Hypothetical protein af1432"/>
    <property type="match status" value="1"/>
</dbReference>
<dbReference type="GO" id="GO:0006203">
    <property type="term" value="P:dGTP catabolic process"/>
    <property type="evidence" value="ECO:0007669"/>
    <property type="project" value="TreeGrafter"/>
</dbReference>
<dbReference type="AlphaFoldDB" id="A0A914QDT8"/>
<accession>A0A914QDT8</accession>
<dbReference type="PANTHER" id="PTHR11373">
    <property type="entry name" value="DEOXYNUCLEOSIDE TRIPHOSPHATE TRIPHOSPHOHYDROLASE"/>
    <property type="match status" value="1"/>
</dbReference>
<name>A0A914QDT8_9BILA</name>
<dbReference type="WBParaSite" id="PDA_v2.g25351.t1">
    <property type="protein sequence ID" value="PDA_v2.g25351.t1"/>
    <property type="gene ID" value="PDA_v2.g25351"/>
</dbReference>